<organism evidence="1 2">
    <name type="scientific">Stenotrophomonas maltophilia</name>
    <name type="common">Pseudomonas maltophilia</name>
    <name type="synonym">Xanthomonas maltophilia</name>
    <dbReference type="NCBI Taxonomy" id="40324"/>
    <lineage>
        <taxon>Bacteria</taxon>
        <taxon>Pseudomonadati</taxon>
        <taxon>Pseudomonadota</taxon>
        <taxon>Gammaproteobacteria</taxon>
        <taxon>Lysobacterales</taxon>
        <taxon>Lysobacteraceae</taxon>
        <taxon>Stenotrophomonas</taxon>
        <taxon>Stenotrophomonas maltophilia group</taxon>
    </lineage>
</organism>
<protein>
    <recommendedName>
        <fullName evidence="3">DUF1570 domain-containing protein</fullName>
    </recommendedName>
</protein>
<evidence type="ECO:0000313" key="1">
    <source>
        <dbReference type="EMBL" id="KAF1012764.1"/>
    </source>
</evidence>
<dbReference type="SUPFAM" id="SSF55486">
    <property type="entry name" value="Metalloproteases ('zincins'), catalytic domain"/>
    <property type="match status" value="1"/>
</dbReference>
<evidence type="ECO:0008006" key="3">
    <source>
        <dbReference type="Google" id="ProtNLM"/>
    </source>
</evidence>
<dbReference type="Proteomes" id="UP000487117">
    <property type="component" value="Unassembled WGS sequence"/>
</dbReference>
<reference evidence="2" key="1">
    <citation type="journal article" date="2020" name="MBio">
        <title>Horizontal gene transfer to a defensive symbiont with a reduced genome amongst a multipartite beetle microbiome.</title>
        <authorList>
            <person name="Waterworth S.C."/>
            <person name="Florez L.V."/>
            <person name="Rees E.R."/>
            <person name="Hertweck C."/>
            <person name="Kaltenpoth M."/>
            <person name="Kwan J.C."/>
        </authorList>
    </citation>
    <scope>NUCLEOTIDE SEQUENCE [LARGE SCALE GENOMIC DNA]</scope>
</reference>
<comment type="caution">
    <text evidence="1">The sequence shown here is derived from an EMBL/GenBank/DDBJ whole genome shotgun (WGS) entry which is preliminary data.</text>
</comment>
<dbReference type="Gene3D" id="1.10.1370.20">
    <property type="entry name" value="Oligoendopeptidase f, C-terminal domain"/>
    <property type="match status" value="1"/>
</dbReference>
<dbReference type="EMBL" id="WNDS01000008">
    <property type="protein sequence ID" value="KAF1012764.1"/>
    <property type="molecule type" value="Genomic_DNA"/>
</dbReference>
<proteinExistence type="predicted"/>
<gene>
    <name evidence="1" type="ORF">GAK31_03981</name>
</gene>
<dbReference type="InterPro" id="IPR042088">
    <property type="entry name" value="OligoPept_F_C"/>
</dbReference>
<sequence length="388" mass="42769">MADVLLGTVRVNDGQARLRGYDSAPQAVYLKMGLDTSQVQAMLQAVRAHAGHLQAWQHAQRKQLQRAGIAREPAPWDMALPVPGFTPPVLSLTQVQQAAADSMKVLGSGPPAMLYALLDPQAGRIDIDSEAGNRVLDAFSISAPGVPSVVYVGRFRNDLEGDVELVHEANHVVHGQWMDRSGASPLYRNGTGWLNETFAIFGELMFRDELQRQATDPRAKAWYQKSLVDDMVLQVFTSAQEATLEQALYDGVAARTLSGADGLDALAGQVLAPFDQSLQAYPQQRALWQNKQLMVEDPLYLVSYLPAGLAAVRLYAMQQQDPQGFAERYLRVMGRGFDRPPLQMVEDLLGEPVDSAQLVDEDMKVFDQAVARWQALQERGAERADRAD</sequence>
<dbReference type="AlphaFoldDB" id="A0A7V8JK23"/>
<accession>A0A7V8JK23</accession>
<evidence type="ECO:0000313" key="2">
    <source>
        <dbReference type="Proteomes" id="UP000487117"/>
    </source>
</evidence>
<name>A0A7V8JK23_STEMA</name>